<accession>A0AAW1RWU4</accession>
<sequence length="46" mass="5017">MTLGSQGARRAFISLPFRPSGSPVRFLSLRSRPLSKPFTSKPLITG</sequence>
<gene>
    <name evidence="1" type="ORF">WJX84_008198</name>
</gene>
<reference evidence="1 2" key="1">
    <citation type="journal article" date="2024" name="Nat. Commun.">
        <title>Phylogenomics reveals the evolutionary origins of lichenization in chlorophyte algae.</title>
        <authorList>
            <person name="Puginier C."/>
            <person name="Libourel C."/>
            <person name="Otte J."/>
            <person name="Skaloud P."/>
            <person name="Haon M."/>
            <person name="Grisel S."/>
            <person name="Petersen M."/>
            <person name="Berrin J.G."/>
            <person name="Delaux P.M."/>
            <person name="Dal Grande F."/>
            <person name="Keller J."/>
        </authorList>
    </citation>
    <scope>NUCLEOTIDE SEQUENCE [LARGE SCALE GENOMIC DNA]</scope>
    <source>
        <strain evidence="1 2">SAG 2523</strain>
    </source>
</reference>
<dbReference type="Proteomes" id="UP001485043">
    <property type="component" value="Unassembled WGS sequence"/>
</dbReference>
<evidence type="ECO:0000313" key="1">
    <source>
        <dbReference type="EMBL" id="KAK9838246.1"/>
    </source>
</evidence>
<comment type="caution">
    <text evidence="1">The sequence shown here is derived from an EMBL/GenBank/DDBJ whole genome shotgun (WGS) entry which is preliminary data.</text>
</comment>
<feature type="non-terminal residue" evidence="1">
    <location>
        <position position="46"/>
    </location>
</feature>
<organism evidence="1 2">
    <name type="scientific">Apatococcus fuscideae</name>
    <dbReference type="NCBI Taxonomy" id="2026836"/>
    <lineage>
        <taxon>Eukaryota</taxon>
        <taxon>Viridiplantae</taxon>
        <taxon>Chlorophyta</taxon>
        <taxon>core chlorophytes</taxon>
        <taxon>Trebouxiophyceae</taxon>
        <taxon>Chlorellales</taxon>
        <taxon>Chlorellaceae</taxon>
        <taxon>Apatococcus</taxon>
    </lineage>
</organism>
<name>A0AAW1RWU4_9CHLO</name>
<keyword evidence="2" id="KW-1185">Reference proteome</keyword>
<dbReference type="EMBL" id="JALJOV010001918">
    <property type="protein sequence ID" value="KAK9838246.1"/>
    <property type="molecule type" value="Genomic_DNA"/>
</dbReference>
<evidence type="ECO:0000313" key="2">
    <source>
        <dbReference type="Proteomes" id="UP001485043"/>
    </source>
</evidence>
<dbReference type="AlphaFoldDB" id="A0AAW1RWU4"/>
<protein>
    <submittedName>
        <fullName evidence="1">Uncharacterized protein</fullName>
    </submittedName>
</protein>
<proteinExistence type="predicted"/>